<keyword evidence="8" id="KW-0443">Lipid metabolism</keyword>
<dbReference type="PANTHER" id="PTHR13693">
    <property type="entry name" value="CLASS II AMINOTRANSFERASE/8-AMINO-7-OXONONANOATE SYNTHASE"/>
    <property type="match status" value="1"/>
</dbReference>
<dbReference type="GO" id="GO:0030148">
    <property type="term" value="P:sphingolipid biosynthetic process"/>
    <property type="evidence" value="ECO:0007669"/>
    <property type="project" value="UniProtKB-ARBA"/>
</dbReference>
<evidence type="ECO:0000313" key="15">
    <source>
        <dbReference type="Proteomes" id="UP000003919"/>
    </source>
</evidence>
<keyword evidence="6 12" id="KW-0663">Pyridoxal phosphate</keyword>
<accession>A3I116</accession>
<dbReference type="InterPro" id="IPR011282">
    <property type="entry name" value="2am3keto_CoA_ligase"/>
</dbReference>
<feature type="binding site" evidence="12">
    <location>
        <begin position="274"/>
        <end position="275"/>
    </location>
    <ligand>
        <name>pyridoxal 5'-phosphate</name>
        <dbReference type="ChEBI" id="CHEBI:597326"/>
        <note>ligand shared between dimeric partners</note>
    </ligand>
</feature>
<feature type="domain" description="Aminotransferase class I/classII large" evidence="13">
    <location>
        <begin position="43"/>
        <end position="385"/>
    </location>
</feature>
<comment type="caution">
    <text evidence="12">Lacks conserved residue(s) required for the propagation of feature annotation.</text>
</comment>
<dbReference type="AlphaFoldDB" id="A3I116"/>
<dbReference type="NCBIfam" id="TIGR01822">
    <property type="entry name" value="2am3keto_CoA"/>
    <property type="match status" value="1"/>
</dbReference>
<keyword evidence="5 12" id="KW-0808">Transferase</keyword>
<evidence type="ECO:0000256" key="5">
    <source>
        <dbReference type="ARBA" id="ARBA00022679"/>
    </source>
</evidence>
<feature type="binding site" evidence="12">
    <location>
        <position position="136"/>
    </location>
    <ligand>
        <name>substrate</name>
    </ligand>
</feature>
<dbReference type="GO" id="GO:0005737">
    <property type="term" value="C:cytoplasm"/>
    <property type="evidence" value="ECO:0007669"/>
    <property type="project" value="UniProtKB-ARBA"/>
</dbReference>
<evidence type="ECO:0000259" key="13">
    <source>
        <dbReference type="Pfam" id="PF00155"/>
    </source>
</evidence>
<proteinExistence type="inferred from homology"/>
<dbReference type="InterPro" id="IPR001917">
    <property type="entry name" value="Aminotrans_II_pyridoxalP_BS"/>
</dbReference>
<evidence type="ECO:0000256" key="2">
    <source>
        <dbReference type="ARBA" id="ARBA00004760"/>
    </source>
</evidence>
<dbReference type="STRING" id="388413.ALPR1_16074"/>
<reference evidence="14 15" key="1">
    <citation type="journal article" date="2011" name="J. Bacteriol.">
        <title>Complete genome sequence of Algoriphagus sp. PR1, bacterial prey of a colony-forming choanoflagellate.</title>
        <authorList>
            <person name="Alegado R.A."/>
            <person name="Ferriera S."/>
            <person name="Nusbaum C."/>
            <person name="Young S.K."/>
            <person name="Zeng Q."/>
            <person name="Imamovic A."/>
            <person name="Fairclough S.R."/>
            <person name="King N."/>
        </authorList>
    </citation>
    <scope>NUCLEOTIDE SEQUENCE [LARGE SCALE GENOMIC DNA]</scope>
    <source>
        <strain evidence="14 15">PR1</strain>
    </source>
</reference>
<dbReference type="InterPro" id="IPR015421">
    <property type="entry name" value="PyrdxlP-dep_Trfase_major"/>
</dbReference>
<evidence type="ECO:0000256" key="11">
    <source>
        <dbReference type="ARBA" id="ARBA00055827"/>
    </source>
</evidence>
<dbReference type="InterPro" id="IPR015424">
    <property type="entry name" value="PyrdxlP-dep_Trfase"/>
</dbReference>
<comment type="subunit">
    <text evidence="12">Homodimer.</text>
</comment>
<evidence type="ECO:0000256" key="12">
    <source>
        <dbReference type="HAMAP-Rule" id="MF_00985"/>
    </source>
</evidence>
<comment type="pathway">
    <text evidence="1">Cofactor biosynthesis; biotin biosynthesis.</text>
</comment>
<gene>
    <name evidence="12" type="primary">kbl</name>
    <name evidence="14" type="ORF">ALPR1_16074</name>
</gene>
<dbReference type="EC" id="2.3.1.29" evidence="12"/>
<dbReference type="GO" id="GO:0008890">
    <property type="term" value="F:glycine C-acetyltransferase activity"/>
    <property type="evidence" value="ECO:0007669"/>
    <property type="project" value="UniProtKB-UniRule"/>
</dbReference>
<evidence type="ECO:0000256" key="9">
    <source>
        <dbReference type="ARBA" id="ARBA00023315"/>
    </source>
</evidence>
<feature type="binding site" description="in other chain" evidence="12">
    <location>
        <position position="185"/>
    </location>
    <ligand>
        <name>pyridoxal 5'-phosphate</name>
        <dbReference type="ChEBI" id="CHEBI:597326"/>
        <note>ligand shared between dimeric partners</note>
    </ligand>
</feature>
<evidence type="ECO:0000256" key="7">
    <source>
        <dbReference type="ARBA" id="ARBA00022919"/>
    </source>
</evidence>
<keyword evidence="9 12" id="KW-0012">Acyltransferase</keyword>
<dbReference type="InterPro" id="IPR050087">
    <property type="entry name" value="AON_synthase_class-II"/>
</dbReference>
<name>A3I116_9BACT</name>
<comment type="caution">
    <text evidence="14">The sequence shown here is derived from an EMBL/GenBank/DDBJ whole genome shotgun (WGS) entry which is preliminary data.</text>
</comment>
<comment type="catalytic activity">
    <reaction evidence="12">
        <text>glycine + acetyl-CoA = (2S)-2-amino-3-oxobutanoate + CoA</text>
        <dbReference type="Rhea" id="RHEA:20736"/>
        <dbReference type="ChEBI" id="CHEBI:57287"/>
        <dbReference type="ChEBI" id="CHEBI:57288"/>
        <dbReference type="ChEBI" id="CHEBI:57305"/>
        <dbReference type="ChEBI" id="CHEBI:78948"/>
        <dbReference type="EC" id="2.3.1.29"/>
    </reaction>
</comment>
<comment type="pathway">
    <text evidence="2">Lipid metabolism; sphingolipid metabolism.</text>
</comment>
<evidence type="ECO:0000256" key="4">
    <source>
        <dbReference type="ARBA" id="ARBA00010008"/>
    </source>
</evidence>
<sequence>MYDQLKPKLEAELKSIEEAGLFKKERVITSPQSAEITITGGQKVLNFCANNYLGLSSHPKVVEAAKASIDTHGFGMSSVRFICGTQDIHKELEKKISEFLGTEDTILYAAAFDANGGVFEPILGPEDAIISDALNHASIIDGVRLCKAMRFRFQHNDMEDLEAQLKDAVAKGAKQKIIVTDGVFSMDGTIAQLDKIVALAEKYEALVMSDECHSTGFMGKTGRGVHEHCGVMGKIDIITGTLGKALGGASGGFTSGRKEIIELLRQRSRPYLFSNTLAPSITGASIAVFDLLTSTTELRDKLEDNTQYFREKMTAAGFDIKPGTHPIVPVMLYDAVLSQKMAEKLLEKGIYVIGFYYPVVPKGQARIRVQVSAGHERAHLDQAIAGFIEVGKELGVID</sequence>
<dbReference type="RefSeq" id="WP_008202038.1">
    <property type="nucleotide sequence ID" value="NZ_CM001023.1"/>
</dbReference>
<dbReference type="Gene3D" id="3.90.1150.10">
    <property type="entry name" value="Aspartate Aminotransferase, domain 1"/>
    <property type="match status" value="1"/>
</dbReference>
<dbReference type="NCBIfam" id="NF005394">
    <property type="entry name" value="PRK06939.1"/>
    <property type="match status" value="1"/>
</dbReference>
<dbReference type="InterPro" id="IPR015422">
    <property type="entry name" value="PyrdxlP-dep_Trfase_small"/>
</dbReference>
<dbReference type="FunFam" id="3.40.640.10:FF:000006">
    <property type="entry name" value="5-aminolevulinate synthase, mitochondrial"/>
    <property type="match status" value="1"/>
</dbReference>
<dbReference type="UniPathway" id="UPA00046">
    <property type="reaction ID" value="UER00506"/>
</dbReference>
<evidence type="ECO:0000256" key="3">
    <source>
        <dbReference type="ARBA" id="ARBA00004991"/>
    </source>
</evidence>
<dbReference type="GO" id="GO:0030170">
    <property type="term" value="F:pyridoxal phosphate binding"/>
    <property type="evidence" value="ECO:0007669"/>
    <property type="project" value="UniProtKB-UniRule"/>
</dbReference>
<organism evidence="14 15">
    <name type="scientific">Algoriphagus machipongonensis</name>
    <dbReference type="NCBI Taxonomy" id="388413"/>
    <lineage>
        <taxon>Bacteria</taxon>
        <taxon>Pseudomonadati</taxon>
        <taxon>Bacteroidota</taxon>
        <taxon>Cytophagia</taxon>
        <taxon>Cytophagales</taxon>
        <taxon>Cyclobacteriaceae</taxon>
        <taxon>Algoriphagus</taxon>
    </lineage>
</organism>
<dbReference type="PROSITE" id="PS00599">
    <property type="entry name" value="AA_TRANSFER_CLASS_2"/>
    <property type="match status" value="1"/>
</dbReference>
<dbReference type="GO" id="GO:0019518">
    <property type="term" value="P:L-threonine catabolic process to glycine"/>
    <property type="evidence" value="ECO:0007669"/>
    <property type="project" value="UniProtKB-UniRule"/>
</dbReference>
<comment type="cofactor">
    <cofactor evidence="12">
        <name>pyridoxal 5'-phosphate</name>
        <dbReference type="ChEBI" id="CHEBI:597326"/>
    </cofactor>
    <text evidence="12">Binds 1 pyridoxal phosphate per subunit.</text>
</comment>
<keyword evidence="15" id="KW-1185">Reference proteome</keyword>
<comment type="function">
    <text evidence="11">Involved in de novo bacterial ceramide synthesis. Catalyzes the condensation of L-serine with palmitoyl-CoA (hexadecanoyl-CoA) to produce 3-oxosphinganine. Also capable of using alanine as substrate leading to the formation of 1-deoxysphinganine (1-deoxySa). Contributes to the levels of endogenous sphingolipids in its host.</text>
</comment>
<dbReference type="EMBL" id="CM001023">
    <property type="protein sequence ID" value="EAZ80162.1"/>
    <property type="molecule type" value="Genomic_DNA"/>
</dbReference>
<comment type="similarity">
    <text evidence="4">Belongs to the class-II pyridoxal-phosphate-dependent aminotransferase family. BioF subfamily.</text>
</comment>
<evidence type="ECO:0000256" key="10">
    <source>
        <dbReference type="ARBA" id="ARBA00047854"/>
    </source>
</evidence>
<dbReference type="GO" id="GO:0004758">
    <property type="term" value="F:serine C-palmitoyltransferase activity"/>
    <property type="evidence" value="ECO:0007669"/>
    <property type="project" value="UniProtKB-EC"/>
</dbReference>
<comment type="function">
    <text evidence="12">Catalyzes the cleavage of 2-amino-3-ketobutyrate to glycine and acetyl-CoA.</text>
</comment>
<dbReference type="SUPFAM" id="SSF53383">
    <property type="entry name" value="PLP-dependent transferases"/>
    <property type="match status" value="1"/>
</dbReference>
<dbReference type="Gene3D" id="3.40.640.10">
    <property type="entry name" value="Type I PLP-dependent aspartate aminotransferase-like (Major domain)"/>
    <property type="match status" value="1"/>
</dbReference>
<dbReference type="HOGENOM" id="CLU_015846_11_0_10"/>
<dbReference type="Pfam" id="PF00155">
    <property type="entry name" value="Aminotran_1_2"/>
    <property type="match status" value="1"/>
</dbReference>
<dbReference type="EMBL" id="AAXU02000001">
    <property type="protein sequence ID" value="EAZ80162.1"/>
    <property type="molecule type" value="Genomic_DNA"/>
</dbReference>
<comment type="catalytic activity">
    <reaction evidence="10">
        <text>L-serine + hexadecanoyl-CoA + H(+) = 3-oxosphinganine + CO2 + CoA</text>
        <dbReference type="Rhea" id="RHEA:14761"/>
        <dbReference type="ChEBI" id="CHEBI:15378"/>
        <dbReference type="ChEBI" id="CHEBI:16526"/>
        <dbReference type="ChEBI" id="CHEBI:33384"/>
        <dbReference type="ChEBI" id="CHEBI:57287"/>
        <dbReference type="ChEBI" id="CHEBI:57379"/>
        <dbReference type="ChEBI" id="CHEBI:58299"/>
        <dbReference type="EC" id="2.3.1.50"/>
    </reaction>
    <physiologicalReaction direction="left-to-right" evidence="10">
        <dbReference type="Rhea" id="RHEA:14762"/>
    </physiologicalReaction>
</comment>
<dbReference type="Proteomes" id="UP000003919">
    <property type="component" value="Chromosome"/>
</dbReference>
<dbReference type="HAMAP" id="MF_00985">
    <property type="entry name" value="2am3keto_CoA_ligase"/>
    <property type="match status" value="1"/>
</dbReference>
<dbReference type="FunFam" id="3.90.1150.10:FF:000004">
    <property type="entry name" value="2-amino-3-ketobutyrate coenzyme A ligase"/>
    <property type="match status" value="1"/>
</dbReference>
<dbReference type="OrthoDB" id="9807157at2"/>
<dbReference type="eggNOG" id="COG0156">
    <property type="taxonomic scope" value="Bacteria"/>
</dbReference>
<dbReference type="CDD" id="cd06454">
    <property type="entry name" value="KBL_like"/>
    <property type="match status" value="1"/>
</dbReference>
<feature type="binding site" description="in other chain" evidence="12">
    <location>
        <begin position="241"/>
        <end position="244"/>
    </location>
    <ligand>
        <name>pyridoxal 5'-phosphate</name>
        <dbReference type="ChEBI" id="CHEBI:597326"/>
        <note>ligand shared between dimeric partners</note>
    </ligand>
</feature>
<evidence type="ECO:0000256" key="8">
    <source>
        <dbReference type="ARBA" id="ARBA00023098"/>
    </source>
</evidence>
<dbReference type="PANTHER" id="PTHR13693:SF103">
    <property type="entry name" value="AMINOTRANSFERASE CLASS I_CLASSII DOMAIN-CONTAINING PROTEIN"/>
    <property type="match status" value="1"/>
</dbReference>
<dbReference type="GO" id="GO:0016020">
    <property type="term" value="C:membrane"/>
    <property type="evidence" value="ECO:0007669"/>
    <property type="project" value="GOC"/>
</dbReference>
<feature type="binding site" evidence="12">
    <location>
        <position position="368"/>
    </location>
    <ligand>
        <name>substrate</name>
    </ligand>
</feature>
<evidence type="ECO:0000313" key="14">
    <source>
        <dbReference type="EMBL" id="EAZ80162.1"/>
    </source>
</evidence>
<feature type="modified residue" description="N6-(pyridoxal phosphate)lysine" evidence="12">
    <location>
        <position position="244"/>
    </location>
</feature>
<evidence type="ECO:0000256" key="1">
    <source>
        <dbReference type="ARBA" id="ARBA00004746"/>
    </source>
</evidence>
<keyword evidence="7" id="KW-0746">Sphingolipid metabolism</keyword>
<protein>
    <recommendedName>
        <fullName evidence="12">2-amino-3-ketobutyrate coenzyme A ligase</fullName>
        <shortName evidence="12">AKB ligase</shortName>
        <ecNumber evidence="12">2.3.1.29</ecNumber>
    </recommendedName>
    <alternativeName>
        <fullName evidence="12">Glycine acetyltransferase</fullName>
    </alternativeName>
</protein>
<comment type="pathway">
    <text evidence="3">Sphingolipid metabolism.</text>
</comment>
<evidence type="ECO:0000256" key="6">
    <source>
        <dbReference type="ARBA" id="ARBA00022898"/>
    </source>
</evidence>
<dbReference type="InterPro" id="IPR004839">
    <property type="entry name" value="Aminotransferase_I/II_large"/>
</dbReference>
<comment type="pathway">
    <text evidence="12">Amino-acid degradation; L-threonine degradation via oxydo-reductase pathway; glycine from L-threonine: step 2/2.</text>
</comment>